<feature type="transmembrane region" description="Helical" evidence="1">
    <location>
        <begin position="33"/>
        <end position="50"/>
    </location>
</feature>
<comment type="caution">
    <text evidence="2">The sequence shown here is derived from an EMBL/GenBank/DDBJ whole genome shotgun (WGS) entry which is preliminary data.</text>
</comment>
<evidence type="ECO:0000313" key="3">
    <source>
        <dbReference type="Proteomes" id="UP001183610"/>
    </source>
</evidence>
<keyword evidence="3" id="KW-1185">Reference proteome</keyword>
<evidence type="ECO:0000313" key="2">
    <source>
        <dbReference type="EMBL" id="MDT0409918.1"/>
    </source>
</evidence>
<accession>A0ABU2QZN3</accession>
<keyword evidence="1" id="KW-0472">Membrane</keyword>
<keyword evidence="1" id="KW-0812">Transmembrane</keyword>
<gene>
    <name evidence="2" type="ORF">RM698_12755</name>
</gene>
<organism evidence="2 3">
    <name type="scientific">Streptomyces evansiae</name>
    <dbReference type="NCBI Taxonomy" id="3075535"/>
    <lineage>
        <taxon>Bacteria</taxon>
        <taxon>Bacillati</taxon>
        <taxon>Actinomycetota</taxon>
        <taxon>Actinomycetes</taxon>
        <taxon>Kitasatosporales</taxon>
        <taxon>Streptomycetaceae</taxon>
        <taxon>Streptomyces</taxon>
    </lineage>
</organism>
<name>A0ABU2QZN3_9ACTN</name>
<protein>
    <submittedName>
        <fullName evidence="2">Uncharacterized protein</fullName>
    </submittedName>
</protein>
<sequence>MSRAARILQALDVAAAFLLVVVALDYRTHGETLLAVLLAAAALLALIAALRAEALAEAHEHVDVLHDQLVDARRRETAHRESALRAWTSLGWIDLDGACCLRGWETRGADHDLTTCIYQEPTR</sequence>
<proteinExistence type="predicted"/>
<keyword evidence="1" id="KW-1133">Transmembrane helix</keyword>
<dbReference type="Proteomes" id="UP001183610">
    <property type="component" value="Unassembled WGS sequence"/>
</dbReference>
<dbReference type="EMBL" id="JAVRET010000024">
    <property type="protein sequence ID" value="MDT0409918.1"/>
    <property type="molecule type" value="Genomic_DNA"/>
</dbReference>
<dbReference type="RefSeq" id="WP_010264199.1">
    <property type="nucleotide sequence ID" value="NZ_JAVRET010000024.1"/>
</dbReference>
<reference evidence="3" key="1">
    <citation type="submission" date="2023-07" db="EMBL/GenBank/DDBJ databases">
        <title>30 novel species of actinomycetes from the DSMZ collection.</title>
        <authorList>
            <person name="Nouioui I."/>
        </authorList>
    </citation>
    <scope>NUCLEOTIDE SEQUENCE [LARGE SCALE GENOMIC DNA]</scope>
    <source>
        <strain evidence="3">DSM 41979</strain>
    </source>
</reference>
<evidence type="ECO:0000256" key="1">
    <source>
        <dbReference type="SAM" id="Phobius"/>
    </source>
</evidence>